<dbReference type="RefSeq" id="YP_009849845.1">
    <property type="nucleotide sequence ID" value="NC_048796.1"/>
</dbReference>
<dbReference type="Gene3D" id="3.10.450.50">
    <property type="match status" value="1"/>
</dbReference>
<evidence type="ECO:0000313" key="3">
    <source>
        <dbReference type="Proteomes" id="UP000319711"/>
    </source>
</evidence>
<feature type="region of interest" description="Disordered" evidence="1">
    <location>
        <begin position="27"/>
        <end position="46"/>
    </location>
</feature>
<sequence length="65" mass="7109">MINKFEAELAMTIALATAALRRRGKMVPVAEPKERKPSLSGGDRNKPCLCGSGLKRKKCNCGSYR</sequence>
<proteinExistence type="predicted"/>
<protein>
    <submittedName>
        <fullName evidence="2">Uncharacterized protein</fullName>
    </submittedName>
</protein>
<evidence type="ECO:0000256" key="1">
    <source>
        <dbReference type="SAM" id="MobiDB-lite"/>
    </source>
</evidence>
<reference evidence="2 3" key="1">
    <citation type="submission" date="2019-06" db="EMBL/GenBank/DDBJ databases">
        <authorList>
            <person name="Fakulujo A."/>
            <person name="Fiaz D."/>
            <person name="Garg S."/>
            <person name="Gordon G."/>
            <person name="Haider Z."/>
            <person name="Hale A."/>
            <person name="Hodges K."/>
            <person name="Jacob L."/>
            <person name="Kandil F."/>
            <person name="Kincaid V."/>
            <person name="Melchor-Guerra M."/>
            <person name="Morrelli A."/>
            <person name="Morris R."/>
            <person name="Nawaz M."/>
            <person name="Nguyen N."/>
            <person name="Omair A."/>
            <person name="Pray J."/>
            <person name="Saleem H."/>
            <person name="Saravane K."/>
            <person name="Sharma A."/>
            <person name="Singh A."/>
            <person name="Walston M."/>
            <person name="Zaman H."/>
            <person name="Puthuveetil N."/>
            <person name="Do L."/>
            <person name="Islam N."/>
            <person name="Johnson A."/>
        </authorList>
    </citation>
    <scope>NUCLEOTIDE SEQUENCE [LARGE SCALE GENOMIC DNA]</scope>
</reference>
<name>A0A514A8I6_9CAUD</name>
<dbReference type="KEGG" id="vg:55620298"/>
<dbReference type="EMBL" id="MN038177">
    <property type="protein sequence ID" value="QDH49582.1"/>
    <property type="molecule type" value="Genomic_DNA"/>
</dbReference>
<organism evidence="2 3">
    <name type="scientific">Pantoea phage Kyle</name>
    <dbReference type="NCBI Taxonomy" id="2589665"/>
    <lineage>
        <taxon>Viruses</taxon>
        <taxon>Duplodnaviria</taxon>
        <taxon>Heunggongvirae</taxon>
        <taxon>Uroviricota</taxon>
        <taxon>Caudoviricetes</taxon>
        <taxon>Lindbergviridae</taxon>
        <taxon>Kylevirus</taxon>
        <taxon>Kylevirus kyle</taxon>
    </lineage>
</organism>
<evidence type="ECO:0000313" key="2">
    <source>
        <dbReference type="EMBL" id="QDH49582.1"/>
    </source>
</evidence>
<accession>A0A514A8I6</accession>
<dbReference type="Proteomes" id="UP000319711">
    <property type="component" value="Segment"/>
</dbReference>
<keyword evidence="3" id="KW-1185">Reference proteome</keyword>
<dbReference type="GeneID" id="55620298"/>
<gene>
    <name evidence="2" type="primary">12</name>
    <name evidence="2" type="ORF">KYLE_13</name>
</gene>